<protein>
    <submittedName>
        <fullName evidence="2">Uncharacterized protein</fullName>
    </submittedName>
</protein>
<keyword evidence="1" id="KW-0472">Membrane</keyword>
<dbReference type="Proteomes" id="UP001163850">
    <property type="component" value="Unassembled WGS sequence"/>
</dbReference>
<dbReference type="EMBL" id="MU801913">
    <property type="protein sequence ID" value="KAJ3988117.1"/>
    <property type="molecule type" value="Genomic_DNA"/>
</dbReference>
<accession>A0AA38UV83</accession>
<evidence type="ECO:0000256" key="1">
    <source>
        <dbReference type="SAM" id="Phobius"/>
    </source>
</evidence>
<organism evidence="2 3">
    <name type="scientific">Lentinula detonsa</name>
    <dbReference type="NCBI Taxonomy" id="2804962"/>
    <lineage>
        <taxon>Eukaryota</taxon>
        <taxon>Fungi</taxon>
        <taxon>Dikarya</taxon>
        <taxon>Basidiomycota</taxon>
        <taxon>Agaricomycotina</taxon>
        <taxon>Agaricomycetes</taxon>
        <taxon>Agaricomycetidae</taxon>
        <taxon>Agaricales</taxon>
        <taxon>Marasmiineae</taxon>
        <taxon>Omphalotaceae</taxon>
        <taxon>Lentinula</taxon>
    </lineage>
</organism>
<keyword evidence="1" id="KW-0812">Transmembrane</keyword>
<evidence type="ECO:0000313" key="3">
    <source>
        <dbReference type="Proteomes" id="UP001163850"/>
    </source>
</evidence>
<reference evidence="2" key="1">
    <citation type="submission" date="2022-08" db="EMBL/GenBank/DDBJ databases">
        <authorList>
            <consortium name="DOE Joint Genome Institute"/>
            <person name="Min B."/>
            <person name="Riley R."/>
            <person name="Sierra-Patev S."/>
            <person name="Naranjo-Ortiz M."/>
            <person name="Looney B."/>
            <person name="Konkel Z."/>
            <person name="Slot J.C."/>
            <person name="Sakamoto Y."/>
            <person name="Steenwyk J.L."/>
            <person name="Rokas A."/>
            <person name="Carro J."/>
            <person name="Camarero S."/>
            <person name="Ferreira P."/>
            <person name="Molpeceres G."/>
            <person name="Ruiz-Duenas F.J."/>
            <person name="Serrano A."/>
            <person name="Henrissat B."/>
            <person name="Drula E."/>
            <person name="Hughes K.W."/>
            <person name="Mata J.L."/>
            <person name="Ishikawa N.K."/>
            <person name="Vargas-Isla R."/>
            <person name="Ushijima S."/>
            <person name="Smith C.A."/>
            <person name="Ahrendt S."/>
            <person name="Andreopoulos W."/>
            <person name="He G."/>
            <person name="Labutti K."/>
            <person name="Lipzen A."/>
            <person name="Ng V."/>
            <person name="Sandor L."/>
            <person name="Barry K."/>
            <person name="Martinez A.T."/>
            <person name="Xiao Y."/>
            <person name="Gibbons J.G."/>
            <person name="Terashima K."/>
            <person name="Hibbett D.S."/>
            <person name="Grigoriev I.V."/>
        </authorList>
    </citation>
    <scope>NUCLEOTIDE SEQUENCE</scope>
    <source>
        <strain evidence="2">TFB7829</strain>
    </source>
</reference>
<comment type="caution">
    <text evidence="2">The sequence shown here is derived from an EMBL/GenBank/DDBJ whole genome shotgun (WGS) entry which is preliminary data.</text>
</comment>
<sequence>MPFEDWALFLLSGFSTPTTHSCPYIVWVCHSKSQISYSPLSGRFQLLIKVLLGLCNLQSILILIVLQLKRIMGVASASIRRSSKVLISAITPFYS</sequence>
<proteinExistence type="predicted"/>
<gene>
    <name evidence="2" type="ORF">F5890DRAFT_578470</name>
</gene>
<evidence type="ECO:0000313" key="2">
    <source>
        <dbReference type="EMBL" id="KAJ3988117.1"/>
    </source>
</evidence>
<feature type="transmembrane region" description="Helical" evidence="1">
    <location>
        <begin position="45"/>
        <end position="66"/>
    </location>
</feature>
<dbReference type="AlphaFoldDB" id="A0AA38UV83"/>
<name>A0AA38UV83_9AGAR</name>
<keyword evidence="1" id="KW-1133">Transmembrane helix</keyword>